<evidence type="ECO:0000313" key="1">
    <source>
        <dbReference type="EMBL" id="EOA94534.1"/>
    </source>
</evidence>
<accession>R0KZC3</accession>
<dbReference type="EMBL" id="KB744720">
    <property type="protein sequence ID" value="EOA94534.1"/>
    <property type="molecule type" value="Genomic_DNA"/>
</dbReference>
<dbReference type="Proteomes" id="UP000296049">
    <property type="component" value="Unassembled WGS sequence"/>
</dbReference>
<evidence type="ECO:0000313" key="2">
    <source>
        <dbReference type="Proteomes" id="UP000296049"/>
    </source>
</evidence>
<protein>
    <submittedName>
        <fullName evidence="1">Uncharacterized protein</fullName>
    </submittedName>
</protein>
<gene>
    <name evidence="1" type="ORF">Anapl_09193</name>
</gene>
<reference evidence="2" key="1">
    <citation type="journal article" date="2013" name="Nat. Genet.">
        <title>The duck genome and transcriptome provide insight into an avian influenza virus reservoir species.</title>
        <authorList>
            <person name="Huang Y."/>
            <person name="Li Y."/>
            <person name="Burt D.W."/>
            <person name="Chen H."/>
            <person name="Zhang Y."/>
            <person name="Qian W."/>
            <person name="Kim H."/>
            <person name="Gan S."/>
            <person name="Zhao Y."/>
            <person name="Li J."/>
            <person name="Yi K."/>
            <person name="Feng H."/>
            <person name="Zhu P."/>
            <person name="Li B."/>
            <person name="Liu Q."/>
            <person name="Fairley S."/>
            <person name="Magor K.E."/>
            <person name="Du Z."/>
            <person name="Hu X."/>
            <person name="Goodman L."/>
            <person name="Tafer H."/>
            <person name="Vignal A."/>
            <person name="Lee T."/>
            <person name="Kim K.W."/>
            <person name="Sheng Z."/>
            <person name="An Y."/>
            <person name="Searle S."/>
            <person name="Herrero J."/>
            <person name="Groenen M.A."/>
            <person name="Crooijmans R.P."/>
            <person name="Faraut T."/>
            <person name="Cai Q."/>
            <person name="Webster R.G."/>
            <person name="Aldridge J.R."/>
            <person name="Warren W.C."/>
            <person name="Bartschat S."/>
            <person name="Kehr S."/>
            <person name="Marz M."/>
            <person name="Stadler P.F."/>
            <person name="Smith J."/>
            <person name="Kraus R.H."/>
            <person name="Zhao Y."/>
            <person name="Ren L."/>
            <person name="Fei J."/>
            <person name="Morisson M."/>
            <person name="Kaiser P."/>
            <person name="Griffin D.K."/>
            <person name="Rao M."/>
            <person name="Pitel F."/>
            <person name="Wang J."/>
            <person name="Li N."/>
        </authorList>
    </citation>
    <scope>NUCLEOTIDE SEQUENCE [LARGE SCALE GENOMIC DNA]</scope>
</reference>
<sequence>MVPLGLSKMILGSAHSERLVEEEKLGQAMLLCQNGKCRKAPKSLQKDEYESLVVFYVLRASPTICPLYSGRSQGCTKLQDVVPWDFNSIMVFSSKDALVTHVQPSQPRLSMKRLSELHTTVDSERSGTAQKEQTGQIHGMIAFHPDHQAAETSVSPQVAPQSASNRGAHGLTRRTTACTAIGAGGLFEVRVVANPNPTTHRQRNTFCSSFLSWSCNQNKAKEGCTDPDVCDQPRCQPLHPSWRFEQPVLKADCGMVQLPDLGSGCSRAAFMPQPLVPAWAMLQLCLHRISSPWSCP</sequence>
<organism evidence="1 2">
    <name type="scientific">Anas platyrhynchos</name>
    <name type="common">Mallard</name>
    <name type="synonym">Anas boschas</name>
    <dbReference type="NCBI Taxonomy" id="8839"/>
    <lineage>
        <taxon>Eukaryota</taxon>
        <taxon>Metazoa</taxon>
        <taxon>Chordata</taxon>
        <taxon>Craniata</taxon>
        <taxon>Vertebrata</taxon>
        <taxon>Euteleostomi</taxon>
        <taxon>Archelosauria</taxon>
        <taxon>Archosauria</taxon>
        <taxon>Dinosauria</taxon>
        <taxon>Saurischia</taxon>
        <taxon>Theropoda</taxon>
        <taxon>Coelurosauria</taxon>
        <taxon>Aves</taxon>
        <taxon>Neognathae</taxon>
        <taxon>Galloanserae</taxon>
        <taxon>Anseriformes</taxon>
        <taxon>Anatidae</taxon>
        <taxon>Anatinae</taxon>
        <taxon>Anas</taxon>
    </lineage>
</organism>
<proteinExistence type="predicted"/>
<keyword evidence="2" id="KW-1185">Reference proteome</keyword>
<name>R0KZC3_ANAPL</name>
<dbReference type="AlphaFoldDB" id="R0KZC3"/>